<gene>
    <name evidence="2" type="ORF">CYMTET_8540</name>
</gene>
<organism evidence="2 3">
    <name type="scientific">Cymbomonas tetramitiformis</name>
    <dbReference type="NCBI Taxonomy" id="36881"/>
    <lineage>
        <taxon>Eukaryota</taxon>
        <taxon>Viridiplantae</taxon>
        <taxon>Chlorophyta</taxon>
        <taxon>Pyramimonadophyceae</taxon>
        <taxon>Pyramimonadales</taxon>
        <taxon>Pyramimonadaceae</taxon>
        <taxon>Cymbomonas</taxon>
    </lineage>
</organism>
<evidence type="ECO:0000259" key="1">
    <source>
        <dbReference type="Pfam" id="PF13460"/>
    </source>
</evidence>
<feature type="domain" description="NAD(P)-binding" evidence="1">
    <location>
        <begin position="68"/>
        <end position="242"/>
    </location>
</feature>
<dbReference type="EMBL" id="LGRX02002655">
    <property type="protein sequence ID" value="KAK3283775.1"/>
    <property type="molecule type" value="Genomic_DNA"/>
</dbReference>
<protein>
    <recommendedName>
        <fullName evidence="1">NAD(P)-binding domain-containing protein</fullName>
    </recommendedName>
</protein>
<dbReference type="InterPro" id="IPR016040">
    <property type="entry name" value="NAD(P)-bd_dom"/>
</dbReference>
<keyword evidence="3" id="KW-1185">Reference proteome</keyword>
<evidence type="ECO:0000313" key="2">
    <source>
        <dbReference type="EMBL" id="KAK3283775.1"/>
    </source>
</evidence>
<dbReference type="InterPro" id="IPR036291">
    <property type="entry name" value="NAD(P)-bd_dom_sf"/>
</dbReference>
<dbReference type="AlphaFoldDB" id="A0AAE0LGE5"/>
<name>A0AAE0LGE5_9CHLO</name>
<dbReference type="Pfam" id="PF13460">
    <property type="entry name" value="NAD_binding_10"/>
    <property type="match status" value="1"/>
</dbReference>
<dbReference type="PANTHER" id="PTHR15020">
    <property type="entry name" value="FLAVIN REDUCTASE-RELATED"/>
    <property type="match status" value="1"/>
</dbReference>
<dbReference type="Gene3D" id="3.40.50.720">
    <property type="entry name" value="NAD(P)-binding Rossmann-like Domain"/>
    <property type="match status" value="1"/>
</dbReference>
<proteinExistence type="predicted"/>
<dbReference type="Proteomes" id="UP001190700">
    <property type="component" value="Unassembled WGS sequence"/>
</dbReference>
<reference evidence="2 3" key="1">
    <citation type="journal article" date="2015" name="Genome Biol. Evol.">
        <title>Comparative Genomics of a Bacterivorous Green Alga Reveals Evolutionary Causalities and Consequences of Phago-Mixotrophic Mode of Nutrition.</title>
        <authorList>
            <person name="Burns J.A."/>
            <person name="Paasch A."/>
            <person name="Narechania A."/>
            <person name="Kim E."/>
        </authorList>
    </citation>
    <scope>NUCLEOTIDE SEQUENCE [LARGE SCALE GENOMIC DNA]</scope>
    <source>
        <strain evidence="2 3">PLY_AMNH</strain>
    </source>
</reference>
<accession>A0AAE0LGE5</accession>
<comment type="caution">
    <text evidence="2">The sequence shown here is derived from an EMBL/GenBank/DDBJ whole genome shotgun (WGS) entry which is preliminary data.</text>
</comment>
<evidence type="ECO:0000313" key="3">
    <source>
        <dbReference type="Proteomes" id="UP001190700"/>
    </source>
</evidence>
<dbReference type="PANTHER" id="PTHR15020:SF11">
    <property type="entry name" value="OS06G0360300 PROTEIN"/>
    <property type="match status" value="1"/>
</dbReference>
<sequence>MVQPANKPNICSNEEQLCPRQCQSEGERVCSALSRRGALTFGAALLAASPSLAANDVGVSPPCVFVAGATGRTGQEVVSEALRLGFQVKAGVRSAEKARRAGLLDDPAVDVCVLDLMEASVGDIIPLLEGAQAVICAAGFTPTYLSGVDADLSHQIDNVGTLKLLSAAEASLTVERFILISSLLTNSPGSASYKLLNSLGNVLDEKHVAEVAVERSPLKSVILRPGIFAAKKQGDVMTFGADTFRAGESDIRPGPPVRCVSPFMASENSSICAVTRAQIARLSLDAVSLPVASSLLLEVVARPDAKEILKRKAF</sequence>
<dbReference type="SUPFAM" id="SSF51735">
    <property type="entry name" value="NAD(P)-binding Rossmann-fold domains"/>
    <property type="match status" value="1"/>
</dbReference>